<evidence type="ECO:0000313" key="2">
    <source>
        <dbReference type="Ensembl" id="ENSVURP00010007321.1"/>
    </source>
</evidence>
<keyword evidence="3" id="KW-1185">Reference proteome</keyword>
<sequence>MEDFHKNNGSEQAPQPGTTVHISHTAQQILTLDNTLPLPQMEHYNWPVQTQMEYRGVRH</sequence>
<feature type="region of interest" description="Disordered" evidence="1">
    <location>
        <begin position="1"/>
        <end position="21"/>
    </location>
</feature>
<dbReference type="Proteomes" id="UP000314987">
    <property type="component" value="Unassembled WGS sequence"/>
</dbReference>
<evidence type="ECO:0000256" key="1">
    <source>
        <dbReference type="SAM" id="MobiDB-lite"/>
    </source>
</evidence>
<proteinExistence type="predicted"/>
<evidence type="ECO:0000313" key="3">
    <source>
        <dbReference type="Proteomes" id="UP000314987"/>
    </source>
</evidence>
<dbReference type="OMA" id="QMESRDF"/>
<dbReference type="STRING" id="29139.ENSVURP00010007321"/>
<name>A0A4X2KB44_VOMUR</name>
<accession>A0A4X2KB44</accession>
<organism evidence="2 3">
    <name type="scientific">Vombatus ursinus</name>
    <name type="common">Common wombat</name>
    <dbReference type="NCBI Taxonomy" id="29139"/>
    <lineage>
        <taxon>Eukaryota</taxon>
        <taxon>Metazoa</taxon>
        <taxon>Chordata</taxon>
        <taxon>Craniata</taxon>
        <taxon>Vertebrata</taxon>
        <taxon>Euteleostomi</taxon>
        <taxon>Mammalia</taxon>
        <taxon>Metatheria</taxon>
        <taxon>Diprotodontia</taxon>
        <taxon>Vombatidae</taxon>
        <taxon>Vombatus</taxon>
    </lineage>
</organism>
<dbReference type="GeneTree" id="ENSGT00960000190438"/>
<reference evidence="2" key="3">
    <citation type="submission" date="2025-09" db="UniProtKB">
        <authorList>
            <consortium name="Ensembl"/>
        </authorList>
    </citation>
    <scope>IDENTIFICATION</scope>
</reference>
<reference evidence="3" key="1">
    <citation type="submission" date="2018-12" db="EMBL/GenBank/DDBJ databases">
        <authorList>
            <person name="Yazar S."/>
        </authorList>
    </citation>
    <scope>NUCLEOTIDE SEQUENCE [LARGE SCALE GENOMIC DNA]</scope>
</reference>
<reference evidence="2" key="2">
    <citation type="submission" date="2025-08" db="UniProtKB">
        <authorList>
            <consortium name="Ensembl"/>
        </authorList>
    </citation>
    <scope>IDENTIFICATION</scope>
</reference>
<dbReference type="Ensembl" id="ENSVURT00010008276.1">
    <property type="protein sequence ID" value="ENSVURP00010007321.1"/>
    <property type="gene ID" value="ENSVURG00010005658.1"/>
</dbReference>
<feature type="compositionally biased region" description="Polar residues" evidence="1">
    <location>
        <begin position="9"/>
        <end position="21"/>
    </location>
</feature>
<protein>
    <submittedName>
        <fullName evidence="2">Uncharacterized protein</fullName>
    </submittedName>
</protein>
<dbReference type="AlphaFoldDB" id="A0A4X2KB44"/>